<protein>
    <submittedName>
        <fullName evidence="7">Transporter of the MFS superfamily</fullName>
    </submittedName>
</protein>
<dbReference type="EMBL" id="CP003493">
    <property type="protein sequence ID" value="AFV88676.1"/>
    <property type="molecule type" value="Genomic_DNA"/>
</dbReference>
<dbReference type="InterPro" id="IPR020846">
    <property type="entry name" value="MFS_dom"/>
</dbReference>
<feature type="transmembrane region" description="Helical" evidence="5">
    <location>
        <begin position="92"/>
        <end position="109"/>
    </location>
</feature>
<dbReference type="SUPFAM" id="SSF103473">
    <property type="entry name" value="MFS general substrate transporter"/>
    <property type="match status" value="1"/>
</dbReference>
<dbReference type="GO" id="GO:0022857">
    <property type="term" value="F:transmembrane transporter activity"/>
    <property type="evidence" value="ECO:0007669"/>
    <property type="project" value="InterPro"/>
</dbReference>
<evidence type="ECO:0000256" key="3">
    <source>
        <dbReference type="ARBA" id="ARBA00022989"/>
    </source>
</evidence>
<dbReference type="AlphaFoldDB" id="K7RQU0"/>
<feature type="transmembrane region" description="Helical" evidence="5">
    <location>
        <begin position="259"/>
        <end position="281"/>
    </location>
</feature>
<reference evidence="7 8" key="1">
    <citation type="journal article" date="2012" name="BMC Genomics">
        <title>The genome sequence of Propionibacterium acidipropionici provides insights into its biotechnological and industrial potential.</title>
        <authorList>
            <person name="Parizzi L.P."/>
            <person name="Grassi M.C."/>
            <person name="Llerena L.A."/>
            <person name="Carazzolle M.F."/>
            <person name="Queiroz V.L."/>
            <person name="Lunardi I."/>
            <person name="Zeidler A.F."/>
            <person name="Teixeira P.J."/>
            <person name="Mieczkowski P."/>
            <person name="Rincones J."/>
            <person name="Pereira G.A."/>
        </authorList>
    </citation>
    <scope>NUCLEOTIDE SEQUENCE [LARGE SCALE GENOMIC DNA]</scope>
    <source>
        <strain evidence="8">ATCC 4875 / DSM 20272 / JCM 6432 / NBRC 12425 / NCIMB 8070</strain>
    </source>
</reference>
<evidence type="ECO:0000256" key="4">
    <source>
        <dbReference type="ARBA" id="ARBA00023136"/>
    </source>
</evidence>
<dbReference type="STRING" id="1171373.PACID_08380"/>
<keyword evidence="3 5" id="KW-1133">Transmembrane helix</keyword>
<feature type="transmembrane region" description="Helical" evidence="5">
    <location>
        <begin position="353"/>
        <end position="371"/>
    </location>
</feature>
<evidence type="ECO:0000256" key="5">
    <source>
        <dbReference type="SAM" id="Phobius"/>
    </source>
</evidence>
<dbReference type="PROSITE" id="PS50850">
    <property type="entry name" value="MFS"/>
    <property type="match status" value="1"/>
</dbReference>
<gene>
    <name evidence="7" type="ordered locus">PACID_08380</name>
</gene>
<feature type="transmembrane region" description="Helical" evidence="5">
    <location>
        <begin position="317"/>
        <end position="341"/>
    </location>
</feature>
<evidence type="ECO:0000313" key="8">
    <source>
        <dbReference type="Proteomes" id="UP000000214"/>
    </source>
</evidence>
<evidence type="ECO:0000256" key="2">
    <source>
        <dbReference type="ARBA" id="ARBA00022692"/>
    </source>
</evidence>
<evidence type="ECO:0000259" key="6">
    <source>
        <dbReference type="PROSITE" id="PS50850"/>
    </source>
</evidence>
<organism evidence="7 8">
    <name type="scientific">Acidipropionibacterium acidipropionici (strain ATCC 4875 / DSM 20272 / JCM 6432 / NBRC 12425 / NCIMB 8070 / 4)</name>
    <name type="common">Propionibacterium acidipropionici</name>
    <dbReference type="NCBI Taxonomy" id="1171373"/>
    <lineage>
        <taxon>Bacteria</taxon>
        <taxon>Bacillati</taxon>
        <taxon>Actinomycetota</taxon>
        <taxon>Actinomycetes</taxon>
        <taxon>Propionibacteriales</taxon>
        <taxon>Propionibacteriaceae</taxon>
        <taxon>Acidipropionibacterium</taxon>
    </lineage>
</organism>
<dbReference type="CDD" id="cd17324">
    <property type="entry name" value="MFS_NepI_like"/>
    <property type="match status" value="1"/>
</dbReference>
<dbReference type="KEGG" id="pbo:PACID_08380"/>
<dbReference type="HOGENOM" id="CLU_001265_23_0_11"/>
<evidence type="ECO:0000256" key="1">
    <source>
        <dbReference type="ARBA" id="ARBA00004651"/>
    </source>
</evidence>
<accession>K7RQU0</accession>
<dbReference type="InterPro" id="IPR036259">
    <property type="entry name" value="MFS_trans_sf"/>
</dbReference>
<dbReference type="Proteomes" id="UP000000214">
    <property type="component" value="Chromosome"/>
</dbReference>
<dbReference type="InterPro" id="IPR011701">
    <property type="entry name" value="MFS"/>
</dbReference>
<feature type="transmembrane region" description="Helical" evidence="5">
    <location>
        <begin position="231"/>
        <end position="253"/>
    </location>
</feature>
<dbReference type="eggNOG" id="COG2814">
    <property type="taxonomic scope" value="Bacteria"/>
</dbReference>
<dbReference type="GO" id="GO:0005886">
    <property type="term" value="C:plasma membrane"/>
    <property type="evidence" value="ECO:0007669"/>
    <property type="project" value="UniProtKB-SubCell"/>
</dbReference>
<proteinExistence type="predicted"/>
<dbReference type="PATRIC" id="fig|1171373.8.peg.848"/>
<keyword evidence="4 5" id="KW-0472">Membrane</keyword>
<dbReference type="PANTHER" id="PTHR42910:SF1">
    <property type="entry name" value="MAJOR FACILITATOR SUPERFAMILY (MFS) PROFILE DOMAIN-CONTAINING PROTEIN"/>
    <property type="match status" value="1"/>
</dbReference>
<dbReference type="Pfam" id="PF07690">
    <property type="entry name" value="MFS_1"/>
    <property type="match status" value="1"/>
</dbReference>
<feature type="transmembrane region" description="Helical" evidence="5">
    <location>
        <begin position="179"/>
        <end position="199"/>
    </location>
</feature>
<feature type="transmembrane region" description="Helical" evidence="5">
    <location>
        <begin position="115"/>
        <end position="136"/>
    </location>
</feature>
<sequence>MLAHAPGEGLVSGTSRDGGAGLSRGLLLLMATATGLAVGGNYLNQPLIDEIARHFSVSVSTAATSVTVAQFAYALGLVLFVPLGDMIDRRKLAVTLFLVSAAGLLTAAVSGSFAVMMIGTAIASLFSVAAQVLVPFASELAAPGRGGAAVGTMMTGLLTGILVARAVSGMLSLVGGWKTAYWVLGALLLVMAATLWKMLPEVPAPETFSLTRVPASMGRAWMRYPKVRSRAIISALLFASVSACFATMTPLLAGPPHHLGPGVIGILGLLGVVGAFAAGPVGRMADRGLGNRTVVLGLVILAAGWASMWFATGSVVMFGIGFILTDLGLQSAHVTNMNVVYAQEPALRSRLNSLYMTMYFIGGSVGSAVAVGLWSRFAWHGVVIAALAFVAAAGIVFALERLADRRPRIASQGRLASCQDVRMSAALASAEMSGWR</sequence>
<name>K7RQU0_ACIA4</name>
<comment type="subcellular location">
    <subcellularLocation>
        <location evidence="1">Cell membrane</location>
        <topology evidence="1">Multi-pass membrane protein</topology>
    </subcellularLocation>
</comment>
<feature type="transmembrane region" description="Helical" evidence="5">
    <location>
        <begin position="55"/>
        <end position="80"/>
    </location>
</feature>
<evidence type="ECO:0000313" key="7">
    <source>
        <dbReference type="EMBL" id="AFV88676.1"/>
    </source>
</evidence>
<feature type="transmembrane region" description="Helical" evidence="5">
    <location>
        <begin position="293"/>
        <end position="311"/>
    </location>
</feature>
<feature type="domain" description="Major facilitator superfamily (MFS) profile" evidence="6">
    <location>
        <begin position="26"/>
        <end position="406"/>
    </location>
</feature>
<dbReference type="Gene3D" id="1.20.1250.20">
    <property type="entry name" value="MFS general substrate transporter like domains"/>
    <property type="match status" value="1"/>
</dbReference>
<feature type="transmembrane region" description="Helical" evidence="5">
    <location>
        <begin position="25"/>
        <end position="43"/>
    </location>
</feature>
<feature type="transmembrane region" description="Helical" evidence="5">
    <location>
        <begin position="148"/>
        <end position="167"/>
    </location>
</feature>
<dbReference type="PANTHER" id="PTHR42910">
    <property type="entry name" value="TRANSPORTER SCO4007-RELATED"/>
    <property type="match status" value="1"/>
</dbReference>
<feature type="transmembrane region" description="Helical" evidence="5">
    <location>
        <begin position="377"/>
        <end position="399"/>
    </location>
</feature>
<keyword evidence="2 5" id="KW-0812">Transmembrane</keyword>